<keyword evidence="1" id="KW-0472">Membrane</keyword>
<reference evidence="2" key="1">
    <citation type="submission" date="2020-04" db="EMBL/GenBank/DDBJ databases">
        <authorList>
            <person name="Chiriac C."/>
            <person name="Salcher M."/>
            <person name="Ghai R."/>
            <person name="Kavagutti S V."/>
        </authorList>
    </citation>
    <scope>NUCLEOTIDE SEQUENCE</scope>
</reference>
<evidence type="ECO:0000313" key="2">
    <source>
        <dbReference type="EMBL" id="CAB4167317.1"/>
    </source>
</evidence>
<feature type="transmembrane region" description="Helical" evidence="1">
    <location>
        <begin position="6"/>
        <end position="25"/>
    </location>
</feature>
<keyword evidence="1" id="KW-1133">Transmembrane helix</keyword>
<protein>
    <submittedName>
        <fullName evidence="2">Uncharacterized protein</fullName>
    </submittedName>
</protein>
<gene>
    <name evidence="2" type="ORF">UFOVP858_25</name>
</gene>
<accession>A0A6J5P811</accession>
<proteinExistence type="predicted"/>
<keyword evidence="1" id="KW-0812">Transmembrane</keyword>
<sequence>MEWMLAAMMGLGLSGLIGVYAWLVLDVSRGLERQRQHRLQLEARLRKKGIIK</sequence>
<organism evidence="2">
    <name type="scientific">uncultured Caudovirales phage</name>
    <dbReference type="NCBI Taxonomy" id="2100421"/>
    <lineage>
        <taxon>Viruses</taxon>
        <taxon>Duplodnaviria</taxon>
        <taxon>Heunggongvirae</taxon>
        <taxon>Uroviricota</taxon>
        <taxon>Caudoviricetes</taxon>
        <taxon>Peduoviridae</taxon>
        <taxon>Maltschvirus</taxon>
        <taxon>Maltschvirus maltsch</taxon>
    </lineage>
</organism>
<dbReference type="EMBL" id="LR796806">
    <property type="protein sequence ID" value="CAB4167317.1"/>
    <property type="molecule type" value="Genomic_DNA"/>
</dbReference>
<evidence type="ECO:0000256" key="1">
    <source>
        <dbReference type="SAM" id="Phobius"/>
    </source>
</evidence>
<name>A0A6J5P811_9CAUD</name>